<dbReference type="InterPro" id="IPR055354">
    <property type="entry name" value="DUF7507"/>
</dbReference>
<proteinExistence type="predicted"/>
<sequence length="1022" mass="106889">MACANLGTASDFNVFLFGDYIQNNFTVQGRVAAEGSVTFQDQSVSTALPVSTTRADLIIGGDVNIVRGFNNGNTIMSPSSTVIAYTMINNNGVAGQPLIDTPVDFAAAQNYLQCLSTGWGALAPNGTAEDFFGTLQINGSDPTLNIISVAGTLLESSSLVAINVPASSTVLINVTGASGGFGNYQMQINGNSAPPESVGATIMWNFPQATAVRNANGVIQGTILAPFADMTANGSSQLNGQLIAVSYNGTNGGIRPFNIPFTGCLPEVTTCGAAALSVAKTVNDTTSFTGTPGTPITYTIVVTNTGNQPVHNIVITDDLLGFEQDLPLLEPGDTYPYVLETEVASGMAGTSYTNTVIVSSDEVPVMTASATVTIAALPINVKFLKMATQSTAMPGDQVIYQFSLYNSGNSELVNVRLVDPTLGLDQSFPAFFDGTIAETTFTIPSTAVAGSTITNTARLYADNLPQPGYLESSANVAVSAAPTVIFRKFVNTAQADPGSTIQYFFVIENTTASDIQNLVVSDPVLHFNATIDVVTPGVIVVLNQPYTIPANTPAGTVIENTATLTGSFGSMTASASVTVNEMLSLLVSKEESTDMVLPGETINYTIRTFNNGNAVLDNVMIVDELTGFQTTISMLGIGQEQDFSTSYTVPATTATGTIITNIVIAQSAEISPVSTQISAIVTTAPVPPTTPQIALEGFVSQPTAQPGDTVVFTGTVTNISPVRVQNLLLRSPFFEAIGVLEILEPGSTFRISQEFTVPANTPPGTIFTASLIAISSNIPQQETEASFVVIPEASFALIKSVNLTEVVQGEEVIFAITGRNTSNFTINTVRFIDLALNQNTTITSINPGSVITGYFYMPVTAAPGTVIVNEAVAVFENLRSVSATASYTVFGLLLNKQANSLSAAIGDTINYVVSVRNPTSEIATNILFTDPVPAGTAVLPGTVKLNGSPIADSALTAGIQLFSLQPYGTATITFTLLVISEPVGGSFRNQAQASFIFPTTTRRLSGSSLSNVSTVDFEDNEE</sequence>
<feature type="domain" description="Choice-of-anchor A" evidence="2">
    <location>
        <begin position="6"/>
        <end position="254"/>
    </location>
</feature>
<dbReference type="Pfam" id="PF01345">
    <property type="entry name" value="DUF11"/>
    <property type="match status" value="1"/>
</dbReference>
<comment type="caution">
    <text evidence="4">The sequence shown here is derived from an EMBL/GenBank/DDBJ whole genome shotgun (WGS) entry which is preliminary data.</text>
</comment>
<evidence type="ECO:0000313" key="4">
    <source>
        <dbReference type="EMBL" id="GLX71283.1"/>
    </source>
</evidence>
<dbReference type="InterPro" id="IPR026588">
    <property type="entry name" value="Choice_anch_A"/>
</dbReference>
<evidence type="ECO:0000313" key="5">
    <source>
        <dbReference type="Proteomes" id="UP001157114"/>
    </source>
</evidence>
<dbReference type="InterPro" id="IPR047589">
    <property type="entry name" value="DUF11_rpt"/>
</dbReference>
<keyword evidence="5" id="KW-1185">Reference proteome</keyword>
<dbReference type="InterPro" id="IPR001434">
    <property type="entry name" value="OmcB-like_DUF11"/>
</dbReference>
<organism evidence="4 5">
    <name type="scientific">Paenibacillus glycanilyticus</name>
    <dbReference type="NCBI Taxonomy" id="126569"/>
    <lineage>
        <taxon>Bacteria</taxon>
        <taxon>Bacillati</taxon>
        <taxon>Bacillota</taxon>
        <taxon>Bacilli</taxon>
        <taxon>Bacillales</taxon>
        <taxon>Paenibacillaceae</taxon>
        <taxon>Paenibacillus</taxon>
    </lineage>
</organism>
<evidence type="ECO:0000259" key="3">
    <source>
        <dbReference type="Pfam" id="PF24346"/>
    </source>
</evidence>
<dbReference type="PANTHER" id="PTHR34819:SF3">
    <property type="entry name" value="CELL SURFACE PROTEIN"/>
    <property type="match status" value="1"/>
</dbReference>
<accession>A0ABQ6GP98</accession>
<gene>
    <name evidence="4" type="ORF">MU1_56320</name>
</gene>
<evidence type="ECO:0008006" key="6">
    <source>
        <dbReference type="Google" id="ProtNLM"/>
    </source>
</evidence>
<dbReference type="PANTHER" id="PTHR34819">
    <property type="entry name" value="LARGE CYSTEINE-RICH PERIPLASMIC PROTEIN OMCB"/>
    <property type="match status" value="1"/>
</dbReference>
<protein>
    <recommendedName>
        <fullName evidence="6">DUF11 domain-containing protein</fullName>
    </recommendedName>
</protein>
<feature type="domain" description="DUF11" evidence="1">
    <location>
        <begin position="893"/>
        <end position="993"/>
    </location>
</feature>
<dbReference type="Proteomes" id="UP001157114">
    <property type="component" value="Unassembled WGS sequence"/>
</dbReference>
<evidence type="ECO:0000259" key="1">
    <source>
        <dbReference type="Pfam" id="PF01345"/>
    </source>
</evidence>
<dbReference type="Pfam" id="PF20597">
    <property type="entry name" value="pAdhesive_15"/>
    <property type="match status" value="1"/>
</dbReference>
<dbReference type="InterPro" id="IPR051172">
    <property type="entry name" value="Chlamydia_OmcB"/>
</dbReference>
<feature type="domain" description="DUF7507" evidence="3">
    <location>
        <begin position="274"/>
        <end position="324"/>
    </location>
</feature>
<name>A0ABQ6GP98_9BACL</name>
<dbReference type="EMBL" id="BSSQ01000028">
    <property type="protein sequence ID" value="GLX71283.1"/>
    <property type="molecule type" value="Genomic_DNA"/>
</dbReference>
<dbReference type="NCBIfam" id="TIGR01451">
    <property type="entry name" value="B_ant_repeat"/>
    <property type="match status" value="3"/>
</dbReference>
<evidence type="ECO:0000259" key="2">
    <source>
        <dbReference type="Pfam" id="PF20597"/>
    </source>
</evidence>
<dbReference type="Gene3D" id="2.60.40.740">
    <property type="match status" value="1"/>
</dbReference>
<dbReference type="Pfam" id="PF24346">
    <property type="entry name" value="DUF7507"/>
    <property type="match status" value="1"/>
</dbReference>
<reference evidence="4 5" key="1">
    <citation type="submission" date="2023-03" db="EMBL/GenBank/DDBJ databases">
        <title>Draft genome sequence of the bacteria which degrade cell wall of Tricholomamatutake.</title>
        <authorList>
            <person name="Konishi Y."/>
            <person name="Fukuta Y."/>
            <person name="Shirasaka N."/>
        </authorList>
    </citation>
    <scope>NUCLEOTIDE SEQUENCE [LARGE SCALE GENOMIC DNA]</scope>
    <source>
        <strain evidence="5">mu1</strain>
    </source>
</reference>
<dbReference type="RefSeq" id="WP_284242085.1">
    <property type="nucleotide sequence ID" value="NZ_BSSQ01000028.1"/>
</dbReference>
<dbReference type="NCBIfam" id="TIGR04215">
    <property type="entry name" value="choice_anch_A"/>
    <property type="match status" value="1"/>
</dbReference>